<dbReference type="EMBL" id="BMRJ01000001">
    <property type="protein sequence ID" value="GGR12358.1"/>
    <property type="molecule type" value="Genomic_DNA"/>
</dbReference>
<keyword evidence="3" id="KW-1185">Reference proteome</keyword>
<reference evidence="2" key="1">
    <citation type="journal article" date="2014" name="Int. J. Syst. Evol. Microbiol.">
        <title>Complete genome sequence of Corynebacterium casei LMG S-19264T (=DSM 44701T), isolated from a smear-ripened cheese.</title>
        <authorList>
            <consortium name="US DOE Joint Genome Institute (JGI-PGF)"/>
            <person name="Walter F."/>
            <person name="Albersmeier A."/>
            <person name="Kalinowski J."/>
            <person name="Ruckert C."/>
        </authorList>
    </citation>
    <scope>NUCLEOTIDE SEQUENCE</scope>
    <source>
        <strain evidence="2">JCM 3346</strain>
    </source>
</reference>
<accession>A0A918F8W1</accession>
<feature type="region of interest" description="Disordered" evidence="1">
    <location>
        <begin position="25"/>
        <end position="47"/>
    </location>
</feature>
<comment type="caution">
    <text evidence="2">The sequence shown here is derived from an EMBL/GenBank/DDBJ whole genome shotgun (WGS) entry which is preliminary data.</text>
</comment>
<sequence>MARRGSGFRRVVRALFASLAAALDGLGGLPPARPEVPDSARREEYRP</sequence>
<dbReference type="RefSeq" id="WP_189083361.1">
    <property type="nucleotide sequence ID" value="NZ_BMRJ01000001.1"/>
</dbReference>
<name>A0A918F8W1_AGRME</name>
<protein>
    <submittedName>
        <fullName evidence="2">Uncharacterized protein</fullName>
    </submittedName>
</protein>
<dbReference type="Proteomes" id="UP000610303">
    <property type="component" value="Unassembled WGS sequence"/>
</dbReference>
<proteinExistence type="predicted"/>
<reference evidence="2" key="2">
    <citation type="submission" date="2020-09" db="EMBL/GenBank/DDBJ databases">
        <authorList>
            <person name="Sun Q."/>
            <person name="Ohkuma M."/>
        </authorList>
    </citation>
    <scope>NUCLEOTIDE SEQUENCE</scope>
    <source>
        <strain evidence="2">JCM 3346</strain>
    </source>
</reference>
<evidence type="ECO:0000313" key="2">
    <source>
        <dbReference type="EMBL" id="GGR12358.1"/>
    </source>
</evidence>
<evidence type="ECO:0000313" key="3">
    <source>
        <dbReference type="Proteomes" id="UP000610303"/>
    </source>
</evidence>
<feature type="compositionally biased region" description="Basic and acidic residues" evidence="1">
    <location>
        <begin position="35"/>
        <end position="47"/>
    </location>
</feature>
<evidence type="ECO:0000256" key="1">
    <source>
        <dbReference type="SAM" id="MobiDB-lite"/>
    </source>
</evidence>
<gene>
    <name evidence="2" type="ORF">GCM10010196_00970</name>
</gene>
<dbReference type="AlphaFoldDB" id="A0A918F8W1"/>
<organism evidence="2 3">
    <name type="scientific">Agromyces mediolanus</name>
    <name type="common">Corynebacterium mediolanum</name>
    <dbReference type="NCBI Taxonomy" id="41986"/>
    <lineage>
        <taxon>Bacteria</taxon>
        <taxon>Bacillati</taxon>
        <taxon>Actinomycetota</taxon>
        <taxon>Actinomycetes</taxon>
        <taxon>Micrococcales</taxon>
        <taxon>Microbacteriaceae</taxon>
        <taxon>Agromyces</taxon>
    </lineage>
</organism>